<dbReference type="RefSeq" id="WP_183414920.1">
    <property type="nucleotide sequence ID" value="NZ_JACHXA010000001.1"/>
</dbReference>
<evidence type="ECO:0000256" key="1">
    <source>
        <dbReference type="SAM" id="Phobius"/>
    </source>
</evidence>
<keyword evidence="3" id="KW-1185">Reference proteome</keyword>
<gene>
    <name evidence="2" type="ORF">FHR98_000371</name>
</gene>
<accession>A0A839SRY3</accession>
<dbReference type="AlphaFoldDB" id="A0A839SRY3"/>
<dbReference type="EMBL" id="JACHXA010000001">
    <property type="protein sequence ID" value="MBB3064106.1"/>
    <property type="molecule type" value="Genomic_DNA"/>
</dbReference>
<feature type="transmembrane region" description="Helical" evidence="1">
    <location>
        <begin position="80"/>
        <end position="101"/>
    </location>
</feature>
<protein>
    <submittedName>
        <fullName evidence="2">Uncharacterized protein</fullName>
    </submittedName>
</protein>
<proteinExistence type="predicted"/>
<sequence>MRLTREQTNLAVALLGGSVSGLLGVRIGDPLERIFGNGGFPGDNWLALLYPQFWVLSLIFAGVGYWILHRLWPYAGRRLLLIFPSSVLSYWVAYIVALEIGGVSESLAAGGAIAGALGAIITLGPFFCSVRLPHLAKRLGLAALAGAVAGTAVELIPVFELTGLYAVHVLWQSSVLASLMAWPEQRAS</sequence>
<feature type="transmembrane region" description="Helical" evidence="1">
    <location>
        <begin position="107"/>
        <end position="127"/>
    </location>
</feature>
<name>A0A839SRY3_9PROT</name>
<feature type="transmembrane region" description="Helical" evidence="1">
    <location>
        <begin position="48"/>
        <end position="68"/>
    </location>
</feature>
<keyword evidence="1" id="KW-0812">Transmembrane</keyword>
<organism evidence="2 3">
    <name type="scientific">Limibacillus halophilus</name>
    <dbReference type="NCBI Taxonomy" id="1579333"/>
    <lineage>
        <taxon>Bacteria</taxon>
        <taxon>Pseudomonadati</taxon>
        <taxon>Pseudomonadota</taxon>
        <taxon>Alphaproteobacteria</taxon>
        <taxon>Rhodospirillales</taxon>
        <taxon>Rhodovibrionaceae</taxon>
        <taxon>Limibacillus</taxon>
    </lineage>
</organism>
<evidence type="ECO:0000313" key="2">
    <source>
        <dbReference type="EMBL" id="MBB3064106.1"/>
    </source>
</evidence>
<comment type="caution">
    <text evidence="2">The sequence shown here is derived from an EMBL/GenBank/DDBJ whole genome shotgun (WGS) entry which is preliminary data.</text>
</comment>
<keyword evidence="1" id="KW-1133">Transmembrane helix</keyword>
<keyword evidence="1" id="KW-0472">Membrane</keyword>
<reference evidence="2 3" key="1">
    <citation type="submission" date="2020-08" db="EMBL/GenBank/DDBJ databases">
        <title>Genomic Encyclopedia of Type Strains, Phase III (KMG-III): the genomes of soil and plant-associated and newly described type strains.</title>
        <authorList>
            <person name="Whitman W."/>
        </authorList>
    </citation>
    <scope>NUCLEOTIDE SEQUENCE [LARGE SCALE GENOMIC DNA]</scope>
    <source>
        <strain evidence="2 3">CECT 8803</strain>
    </source>
</reference>
<evidence type="ECO:0000313" key="3">
    <source>
        <dbReference type="Proteomes" id="UP000581135"/>
    </source>
</evidence>
<dbReference type="Proteomes" id="UP000581135">
    <property type="component" value="Unassembled WGS sequence"/>
</dbReference>
<feature type="transmembrane region" description="Helical" evidence="1">
    <location>
        <begin position="139"/>
        <end position="159"/>
    </location>
</feature>